<dbReference type="OrthoDB" id="10253476at2759"/>
<evidence type="ECO:0008006" key="6">
    <source>
        <dbReference type="Google" id="ProtNLM"/>
    </source>
</evidence>
<dbReference type="GO" id="GO:0034333">
    <property type="term" value="P:adherens junction assembly"/>
    <property type="evidence" value="ECO:0007669"/>
    <property type="project" value="TreeGrafter"/>
</dbReference>
<accession>A0A8J5QR65</accession>
<evidence type="ECO:0000313" key="5">
    <source>
        <dbReference type="Proteomes" id="UP000729913"/>
    </source>
</evidence>
<dbReference type="InterPro" id="IPR022577">
    <property type="entry name" value="TBCD_C"/>
</dbReference>
<dbReference type="Proteomes" id="UP000729913">
    <property type="component" value="Unassembled WGS sequence"/>
</dbReference>
<sequence length="1155" mass="132349">MTINENSDTEITGCGFNSFKESREINNLINQLRISDLSHSIIEKNVEKFKFIVSQYQDQPHLLDPFLEDIIGQILAVVSDVSTSDDIKNNAFKYLFLLMSVKTYKRLVTYLPHEVIDLLPVLRMLEKQDPTDLSTWETRYVLLIWLSIISKIPFPLSRLETSSSVDPSQTILVRILELCKRYCLVKDSCLAAAVFLVSSFLTRSDVKKLYLEEMILWCLKCLRNDPLSYGPLAVLASILKHNSRDDLKPYCQSLFDNIIELNFLKSSNSLIGKYAIKIIQRVGLVLLKPKVATWKYQKSGQKINLLSDVQKYPIIENIDENNSVTIDNDDQDVPTILEEIIEHLIQGLRNKSIDIRWLAAKGIGKITSRLPVDLADEVVGFVLNLFSDRELDSAWHGGCLALAELGRRGLLLPHRLSEVIPVIVKALLFDEPRVNGSLGSAIRDAACYVCWSFARAFEPHIIQPYVQKISATLLMVACFDREINCRRAASAAFQENVGRQGNFPHGIDIVTVADYFEVGSRNQAYLKVSVHICQYEEYTIPIIDHLTQRKINHWDTTIREIAAKALCNLTPLNPKYMIKTVLPILNDSLDSIDLNVRHGSVLAIAEIIEALYLHFNQDISSIISITELEKYKKIIGLFKTRGQFKGLGGELMKQACCTFIRKSSLVHFPIHSSSIVDEWQDFLEDCLNHEVSIVKLKAAEAHTHFFSEYYEDNYENKEKRHTVVERYLCNLKSNHENQRIGFAQAIGYFPTFILLEKLEDILTALIDCSHFTKETFQWAESRKNSLQSITMIIKNLHVENDKFQKFILKLYECYLLAMKEYTVDSRGDIGAWVRESAMVGLYELTTSISQSKLITILNESLMTQIIGEIAQQAIERIDRTRIQAGKIFYALLYYDPEIPNIPYYEELKKIFPQNECKDNMNWMTELDTFPRFIKMLNYQPYIQNILRGIIFSVGGLSESLVKHSSTSLFSYLNEIDEVRLEQLFNEMLNIFDKSHGDERMIKSILTFLDRLLSSGCIQSILDNTQSELPKRILTLVKREKQFMINTKLIMSTISLLCQLLQAKGSVGKQAFVQLSILLCNKFQVIRKTTALRLYEALTLYGEDMDIKEDNLSEILSGLNETDWGQSPDTLRPIRNNFCKLADVNPPIKMKENNDS</sequence>
<dbReference type="GO" id="GO:0007021">
    <property type="term" value="P:tubulin complex assembly"/>
    <property type="evidence" value="ECO:0007669"/>
    <property type="project" value="InterPro"/>
</dbReference>
<dbReference type="PANTHER" id="PTHR12658">
    <property type="entry name" value="BETA-TUBULIN COFACTOR D"/>
    <property type="match status" value="1"/>
</dbReference>
<dbReference type="AlphaFoldDB" id="A0A8J5QR65"/>
<dbReference type="GO" id="GO:0005096">
    <property type="term" value="F:GTPase activator activity"/>
    <property type="evidence" value="ECO:0007669"/>
    <property type="project" value="InterPro"/>
</dbReference>
<feature type="domain" description="Tubulin-folding cofactor D ARM repeats" evidence="3">
    <location>
        <begin position="271"/>
        <end position="507"/>
    </location>
</feature>
<dbReference type="Pfam" id="PF25767">
    <property type="entry name" value="ARM_TBCD_2nd"/>
    <property type="match status" value="1"/>
</dbReference>
<dbReference type="PANTHER" id="PTHR12658:SF0">
    <property type="entry name" value="TUBULIN-SPECIFIC CHAPERONE D"/>
    <property type="match status" value="1"/>
</dbReference>
<dbReference type="EMBL" id="JAAOIC020000048">
    <property type="protein sequence ID" value="KAG8036341.1"/>
    <property type="molecule type" value="Genomic_DNA"/>
</dbReference>
<gene>
    <name evidence="4" type="ORF">G9C98_003664</name>
</gene>
<reference evidence="4" key="1">
    <citation type="submission" date="2020-03" db="EMBL/GenBank/DDBJ databases">
        <authorList>
            <person name="Chebbi M.A."/>
            <person name="Drezen J.M."/>
        </authorList>
    </citation>
    <scope>NUCLEOTIDE SEQUENCE</scope>
    <source>
        <tissue evidence="4">Whole body</tissue>
    </source>
</reference>
<name>A0A8J5QR65_9HYME</name>
<dbReference type="Pfam" id="PF12612">
    <property type="entry name" value="TFCD_C"/>
    <property type="match status" value="1"/>
</dbReference>
<proteinExistence type="predicted"/>
<dbReference type="GO" id="GO:0007023">
    <property type="term" value="P:post-chaperonin tubulin folding pathway"/>
    <property type="evidence" value="ECO:0007669"/>
    <property type="project" value="InterPro"/>
</dbReference>
<evidence type="ECO:0000259" key="2">
    <source>
        <dbReference type="Pfam" id="PF12612"/>
    </source>
</evidence>
<evidence type="ECO:0000313" key="4">
    <source>
        <dbReference type="EMBL" id="KAG8036341.1"/>
    </source>
</evidence>
<feature type="domain" description="Tubulin-folding cofactor D C-terminal" evidence="2">
    <location>
        <begin position="864"/>
        <end position="1040"/>
    </location>
</feature>
<dbReference type="Pfam" id="PF23579">
    <property type="entry name" value="ARM_TBCD"/>
    <property type="match status" value="1"/>
</dbReference>
<dbReference type="GO" id="GO:0000226">
    <property type="term" value="P:microtubule cytoskeleton organization"/>
    <property type="evidence" value="ECO:0007669"/>
    <property type="project" value="TreeGrafter"/>
</dbReference>
<dbReference type="GO" id="GO:0016328">
    <property type="term" value="C:lateral plasma membrane"/>
    <property type="evidence" value="ECO:0007669"/>
    <property type="project" value="TreeGrafter"/>
</dbReference>
<evidence type="ECO:0000259" key="3">
    <source>
        <dbReference type="Pfam" id="PF25767"/>
    </source>
</evidence>
<reference evidence="4" key="2">
    <citation type="submission" date="2021-04" db="EMBL/GenBank/DDBJ databases">
        <title>Genome-wide patterns of bracovirus chromosomal integration into multiple host tissues during parasitism.</title>
        <authorList>
            <person name="Chebbi M.A.C."/>
        </authorList>
    </citation>
    <scope>NUCLEOTIDE SEQUENCE</scope>
    <source>
        <tissue evidence="4">Whole body</tissue>
    </source>
</reference>
<dbReference type="GO" id="GO:0070830">
    <property type="term" value="P:bicellular tight junction assembly"/>
    <property type="evidence" value="ECO:0007669"/>
    <property type="project" value="TreeGrafter"/>
</dbReference>
<comment type="caution">
    <text evidence="4">The sequence shown here is derived from an EMBL/GenBank/DDBJ whole genome shotgun (WGS) entry which is preliminary data.</text>
</comment>
<dbReference type="GO" id="GO:0048487">
    <property type="term" value="F:beta-tubulin binding"/>
    <property type="evidence" value="ECO:0007669"/>
    <property type="project" value="InterPro"/>
</dbReference>
<organism evidence="4 5">
    <name type="scientific">Cotesia typhae</name>
    <dbReference type="NCBI Taxonomy" id="2053667"/>
    <lineage>
        <taxon>Eukaryota</taxon>
        <taxon>Metazoa</taxon>
        <taxon>Ecdysozoa</taxon>
        <taxon>Arthropoda</taxon>
        <taxon>Hexapoda</taxon>
        <taxon>Insecta</taxon>
        <taxon>Pterygota</taxon>
        <taxon>Neoptera</taxon>
        <taxon>Endopterygota</taxon>
        <taxon>Hymenoptera</taxon>
        <taxon>Apocrita</taxon>
        <taxon>Ichneumonoidea</taxon>
        <taxon>Braconidae</taxon>
        <taxon>Microgastrinae</taxon>
        <taxon>Cotesia</taxon>
    </lineage>
</organism>
<evidence type="ECO:0000256" key="1">
    <source>
        <dbReference type="ARBA" id="ARBA00023186"/>
    </source>
</evidence>
<keyword evidence="1" id="KW-0143">Chaperone</keyword>
<dbReference type="InterPro" id="IPR058033">
    <property type="entry name" value="ARM_TBCD_2nd"/>
</dbReference>
<protein>
    <recommendedName>
        <fullName evidence="6">Tubulin-specific chaperone D</fullName>
    </recommendedName>
</protein>
<dbReference type="InterPro" id="IPR033162">
    <property type="entry name" value="TBCD"/>
</dbReference>
<keyword evidence="5" id="KW-1185">Reference proteome</keyword>